<sequence>MIKSVWGCIIVFSIFFPSLIMAENRLAKTATALTETESVLFSSQPISLPPGVKQVSIPFLTANLDDFSALLGQSPLPTPKIKSSLLGYLPNKRARGVVIISPSSEGVRDALIGEHIRNFLKISYAVIVVDSYSIRGTTEVLHNQARVSFPAQVLDILLAIKKIQNMKQFAPLPIGLFGASRGAMAITLALDKRLFNTLAINAHIRWACVLYPLANLYYDLADIQPVQLPFLSIVAEKDDEVSPKQAIDYAHSIKEKNPQMQLMIWPDAVHLFDAPFAKIWLPDANSALHTPIVLIDDKGHFIFHEKSISNWSAVVALWKEYETKGIHIGHTNNSNRKVLAVIKNFVNKN</sequence>
<evidence type="ECO:0000259" key="1">
    <source>
        <dbReference type="Pfam" id="PF01738"/>
    </source>
</evidence>
<dbReference type="EMBL" id="LNYP01000029">
    <property type="protein sequence ID" value="KTD38214.1"/>
    <property type="molecule type" value="Genomic_DNA"/>
</dbReference>
<dbReference type="RefSeq" id="WP_025384695.1">
    <property type="nucleotide sequence ID" value="NZ_LCUA01000003.1"/>
</dbReference>
<dbReference type="AlphaFoldDB" id="A0A0W0X141"/>
<comment type="caution">
    <text evidence="2">The sequence shown here is derived from an EMBL/GenBank/DDBJ whole genome shotgun (WGS) entry which is preliminary data.</text>
</comment>
<proteinExistence type="predicted"/>
<feature type="domain" description="Dienelactone hydrolase" evidence="1">
    <location>
        <begin position="90"/>
        <end position="275"/>
    </location>
</feature>
<dbReference type="Pfam" id="PF01738">
    <property type="entry name" value="DLH"/>
    <property type="match status" value="1"/>
</dbReference>
<organism evidence="2 3">
    <name type="scientific">Legionella oakridgensis</name>
    <dbReference type="NCBI Taxonomy" id="29423"/>
    <lineage>
        <taxon>Bacteria</taxon>
        <taxon>Pseudomonadati</taxon>
        <taxon>Pseudomonadota</taxon>
        <taxon>Gammaproteobacteria</taxon>
        <taxon>Legionellales</taxon>
        <taxon>Legionellaceae</taxon>
        <taxon>Legionella</taxon>
    </lineage>
</organism>
<dbReference type="GO" id="GO:0016787">
    <property type="term" value="F:hydrolase activity"/>
    <property type="evidence" value="ECO:0007669"/>
    <property type="project" value="UniProtKB-KW"/>
</dbReference>
<dbReference type="Proteomes" id="UP000054858">
    <property type="component" value="Unassembled WGS sequence"/>
</dbReference>
<evidence type="ECO:0000313" key="3">
    <source>
        <dbReference type="Proteomes" id="UP000054858"/>
    </source>
</evidence>
<dbReference type="InterPro" id="IPR002925">
    <property type="entry name" value="Dienelactn_hydro"/>
</dbReference>
<protein>
    <submittedName>
        <fullName evidence="2">Dienelactone hydrolase family protein</fullName>
    </submittedName>
</protein>
<dbReference type="SUPFAM" id="SSF53474">
    <property type="entry name" value="alpha/beta-Hydrolases"/>
    <property type="match status" value="1"/>
</dbReference>
<accession>A0A0W0X141</accession>
<gene>
    <name evidence="2" type="ORF">Loak_1890</name>
</gene>
<keyword evidence="2" id="KW-0378">Hydrolase</keyword>
<evidence type="ECO:0000313" key="2">
    <source>
        <dbReference type="EMBL" id="KTD38214.1"/>
    </source>
</evidence>
<reference evidence="2 3" key="1">
    <citation type="submission" date="2015-11" db="EMBL/GenBank/DDBJ databases">
        <title>Genomic analysis of 38 Legionella species identifies large and diverse effector repertoires.</title>
        <authorList>
            <person name="Burstein D."/>
            <person name="Amaro F."/>
            <person name="Zusman T."/>
            <person name="Lifshitz Z."/>
            <person name="Cohen O."/>
            <person name="Gilbert J.A."/>
            <person name="Pupko T."/>
            <person name="Shuman H.A."/>
            <person name="Segal G."/>
        </authorList>
    </citation>
    <scope>NUCLEOTIDE SEQUENCE [LARGE SCALE GENOMIC DNA]</scope>
    <source>
        <strain evidence="2 3">Oak Ridge-10</strain>
    </source>
</reference>
<name>A0A0W0X141_9GAMM</name>
<dbReference type="Gene3D" id="3.40.50.1820">
    <property type="entry name" value="alpha/beta hydrolase"/>
    <property type="match status" value="1"/>
</dbReference>
<dbReference type="PATRIC" id="fig|29423.5.peg.1982"/>
<dbReference type="InterPro" id="IPR029058">
    <property type="entry name" value="AB_hydrolase_fold"/>
</dbReference>